<dbReference type="Proteomes" id="UP000410492">
    <property type="component" value="Unassembled WGS sequence"/>
</dbReference>
<feature type="region of interest" description="Disordered" evidence="1">
    <location>
        <begin position="15"/>
        <end position="37"/>
    </location>
</feature>
<sequence length="37" mass="4323">MSLRRLVLAHHQLQHRMSHLPATHSLPQNSTKIKAKR</sequence>
<keyword evidence="3" id="KW-1185">Reference proteome</keyword>
<evidence type="ECO:0000313" key="2">
    <source>
        <dbReference type="EMBL" id="VEN64578.1"/>
    </source>
</evidence>
<accession>A0A653DWG0</accession>
<evidence type="ECO:0000256" key="1">
    <source>
        <dbReference type="SAM" id="MobiDB-lite"/>
    </source>
</evidence>
<reference evidence="2 3" key="1">
    <citation type="submission" date="2019-01" db="EMBL/GenBank/DDBJ databases">
        <authorList>
            <person name="Sayadi A."/>
        </authorList>
    </citation>
    <scope>NUCLEOTIDE SEQUENCE [LARGE SCALE GENOMIC DNA]</scope>
</reference>
<organism evidence="2 3">
    <name type="scientific">Callosobruchus maculatus</name>
    <name type="common">Southern cowpea weevil</name>
    <name type="synonym">Pulse bruchid</name>
    <dbReference type="NCBI Taxonomy" id="64391"/>
    <lineage>
        <taxon>Eukaryota</taxon>
        <taxon>Metazoa</taxon>
        <taxon>Ecdysozoa</taxon>
        <taxon>Arthropoda</taxon>
        <taxon>Hexapoda</taxon>
        <taxon>Insecta</taxon>
        <taxon>Pterygota</taxon>
        <taxon>Neoptera</taxon>
        <taxon>Endopterygota</taxon>
        <taxon>Coleoptera</taxon>
        <taxon>Polyphaga</taxon>
        <taxon>Cucujiformia</taxon>
        <taxon>Chrysomeloidea</taxon>
        <taxon>Chrysomelidae</taxon>
        <taxon>Bruchinae</taxon>
        <taxon>Bruchini</taxon>
        <taxon>Callosobruchus</taxon>
    </lineage>
</organism>
<evidence type="ECO:0000313" key="3">
    <source>
        <dbReference type="Proteomes" id="UP000410492"/>
    </source>
</evidence>
<protein>
    <submittedName>
        <fullName evidence="2">Uncharacterized protein</fullName>
    </submittedName>
</protein>
<dbReference type="AlphaFoldDB" id="A0A653DWG0"/>
<name>A0A653DWG0_CALMS</name>
<gene>
    <name evidence="2" type="ORF">CALMAC_LOCUS21068</name>
</gene>
<feature type="compositionally biased region" description="Polar residues" evidence="1">
    <location>
        <begin position="25"/>
        <end position="37"/>
    </location>
</feature>
<proteinExistence type="predicted"/>
<dbReference type="EMBL" id="CAACVG010015560">
    <property type="protein sequence ID" value="VEN64578.1"/>
    <property type="molecule type" value="Genomic_DNA"/>
</dbReference>